<accession>A0A9W9R3R7</accession>
<dbReference type="EMBL" id="JAPZBQ010000001">
    <property type="protein sequence ID" value="KAJ5352034.1"/>
    <property type="molecule type" value="Genomic_DNA"/>
</dbReference>
<evidence type="ECO:0000313" key="3">
    <source>
        <dbReference type="Proteomes" id="UP001147695"/>
    </source>
</evidence>
<name>A0A9W9R3R7_PENBR</name>
<gene>
    <name evidence="2" type="ORF">N7452_001008</name>
</gene>
<reference evidence="2" key="2">
    <citation type="journal article" date="2023" name="IMA Fungus">
        <title>Comparative genomic study of the Penicillium genus elucidates a diverse pangenome and 15 lateral gene transfer events.</title>
        <authorList>
            <person name="Petersen C."/>
            <person name="Sorensen T."/>
            <person name="Nielsen M.R."/>
            <person name="Sondergaard T.E."/>
            <person name="Sorensen J.L."/>
            <person name="Fitzpatrick D.A."/>
            <person name="Frisvad J.C."/>
            <person name="Nielsen K.L."/>
        </authorList>
    </citation>
    <scope>NUCLEOTIDE SEQUENCE</scope>
    <source>
        <strain evidence="2">IBT 35673</strain>
    </source>
</reference>
<evidence type="ECO:0000313" key="2">
    <source>
        <dbReference type="EMBL" id="KAJ5352034.1"/>
    </source>
</evidence>
<reference evidence="2" key="1">
    <citation type="submission" date="2022-12" db="EMBL/GenBank/DDBJ databases">
        <authorList>
            <person name="Petersen C."/>
        </authorList>
    </citation>
    <scope>NUCLEOTIDE SEQUENCE</scope>
    <source>
        <strain evidence="2">IBT 35673</strain>
    </source>
</reference>
<dbReference type="Proteomes" id="UP001147695">
    <property type="component" value="Unassembled WGS sequence"/>
</dbReference>
<sequence>MTIAERLFHIGRVAETEESSMKRREITAQPDEDEARVVLPSIHRLNRAPLHNGKTKPVEPGTRLPPLDDQPYVDSQIYREMRYAQQKAEASASFQRHAVFSGEFRPPDMMLPSIDPALGLTPSRDPELPASSLEAEAPSTSAASTALAPIEDKNLKIGSKWITMLNDPRLANHAIRKYAEDLNNIPRGNTRKYSRLKNQIELPVHLQHLKKGNLFDPKEKVLSMEDLRLLITYGPSVRSLFQRYFKRRDGYLLDEYRYLLDEVDSETGKFKLHTLHIHSLDPKMIPHYLARHFPELNQSAANRAAGRVSAGRVSGNSMLGLNVKEEVDDEEDEDIQENQEELGELEDPKDPEDEEDEE</sequence>
<feature type="compositionally biased region" description="Low complexity" evidence="1">
    <location>
        <begin position="128"/>
        <end position="145"/>
    </location>
</feature>
<protein>
    <submittedName>
        <fullName evidence="2">Uncharacterized protein</fullName>
    </submittedName>
</protein>
<feature type="compositionally biased region" description="Acidic residues" evidence="1">
    <location>
        <begin position="326"/>
        <end position="358"/>
    </location>
</feature>
<organism evidence="2 3">
    <name type="scientific">Penicillium brevicompactum</name>
    <dbReference type="NCBI Taxonomy" id="5074"/>
    <lineage>
        <taxon>Eukaryota</taxon>
        <taxon>Fungi</taxon>
        <taxon>Dikarya</taxon>
        <taxon>Ascomycota</taxon>
        <taxon>Pezizomycotina</taxon>
        <taxon>Eurotiomycetes</taxon>
        <taxon>Eurotiomycetidae</taxon>
        <taxon>Eurotiales</taxon>
        <taxon>Aspergillaceae</taxon>
        <taxon>Penicillium</taxon>
    </lineage>
</organism>
<feature type="region of interest" description="Disordered" evidence="1">
    <location>
        <begin position="319"/>
        <end position="358"/>
    </location>
</feature>
<proteinExistence type="predicted"/>
<comment type="caution">
    <text evidence="2">The sequence shown here is derived from an EMBL/GenBank/DDBJ whole genome shotgun (WGS) entry which is preliminary data.</text>
</comment>
<evidence type="ECO:0000256" key="1">
    <source>
        <dbReference type="SAM" id="MobiDB-lite"/>
    </source>
</evidence>
<dbReference type="AlphaFoldDB" id="A0A9W9R3R7"/>
<feature type="region of interest" description="Disordered" evidence="1">
    <location>
        <begin position="48"/>
        <end position="69"/>
    </location>
</feature>
<feature type="region of interest" description="Disordered" evidence="1">
    <location>
        <begin position="117"/>
        <end position="145"/>
    </location>
</feature>